<keyword evidence="2" id="KW-1185">Reference proteome</keyword>
<dbReference type="EMBL" id="SNWM01000001">
    <property type="protein sequence ID" value="TDO23989.1"/>
    <property type="molecule type" value="Genomic_DNA"/>
</dbReference>
<dbReference type="Proteomes" id="UP000295499">
    <property type="component" value="Unassembled WGS sequence"/>
</dbReference>
<reference evidence="1 2" key="1">
    <citation type="submission" date="2019-03" db="EMBL/GenBank/DDBJ databases">
        <title>Genomic Encyclopedia of Archaeal and Bacterial Type Strains, Phase II (KMG-II): from individual species to whole genera.</title>
        <authorList>
            <person name="Goeker M."/>
        </authorList>
    </citation>
    <scope>NUCLEOTIDE SEQUENCE [LARGE SCALE GENOMIC DNA]</scope>
    <source>
        <strain evidence="1 2">DSM 19034</strain>
    </source>
</reference>
<evidence type="ECO:0000313" key="2">
    <source>
        <dbReference type="Proteomes" id="UP000295499"/>
    </source>
</evidence>
<organism evidence="1 2">
    <name type="scientific">Pedobacter duraquae</name>
    <dbReference type="NCBI Taxonomy" id="425511"/>
    <lineage>
        <taxon>Bacteria</taxon>
        <taxon>Pseudomonadati</taxon>
        <taxon>Bacteroidota</taxon>
        <taxon>Sphingobacteriia</taxon>
        <taxon>Sphingobacteriales</taxon>
        <taxon>Sphingobacteriaceae</taxon>
        <taxon>Pedobacter</taxon>
    </lineage>
</organism>
<dbReference type="InterPro" id="IPR046233">
    <property type="entry name" value="DUF6266"/>
</dbReference>
<dbReference type="RefSeq" id="WP_133551600.1">
    <property type="nucleotide sequence ID" value="NZ_SNWM01000001.1"/>
</dbReference>
<proteinExistence type="predicted"/>
<evidence type="ECO:0000313" key="1">
    <source>
        <dbReference type="EMBL" id="TDO23989.1"/>
    </source>
</evidence>
<gene>
    <name evidence="1" type="ORF">CLV32_0276</name>
</gene>
<sequence>MASYTEGINGPFTGKVASVIGTSNRGKAVMKGVGDIRIDNPTEAQLLSRDRLSTMTSFLTRISTVLQIGFPAKRTGLTSVNQAIKINMRNALDFSAPTAEINYPKLQIGKGSLPASYKPGIQVAGNFQVRFFWDHFPMSNPNDLVTILCYCPALNNAHRFINTAKRSALEFSANLGDAFLDKEIHSWILFSNGTIASNSMYLGKLIVT</sequence>
<protein>
    <submittedName>
        <fullName evidence="1">Uncharacterized protein</fullName>
    </submittedName>
</protein>
<name>A0A4R6INZ1_9SPHI</name>
<dbReference type="AlphaFoldDB" id="A0A4R6INZ1"/>
<accession>A0A4R6INZ1</accession>
<dbReference type="OrthoDB" id="665435at2"/>
<dbReference type="Pfam" id="PF19781">
    <property type="entry name" value="DUF6266"/>
    <property type="match status" value="1"/>
</dbReference>
<comment type="caution">
    <text evidence="1">The sequence shown here is derived from an EMBL/GenBank/DDBJ whole genome shotgun (WGS) entry which is preliminary data.</text>
</comment>